<dbReference type="AlphaFoldDB" id="I9GSX0"/>
<protein>
    <submittedName>
        <fullName evidence="2">Uncharacterized protein</fullName>
    </submittedName>
</protein>
<feature type="transmembrane region" description="Helical" evidence="1">
    <location>
        <begin position="12"/>
        <end position="31"/>
    </location>
</feature>
<keyword evidence="1" id="KW-0812">Transmembrane</keyword>
<organism evidence="2 3">
    <name type="scientific">Bacteroides nordii CL02T12C05</name>
    <dbReference type="NCBI Taxonomy" id="997884"/>
    <lineage>
        <taxon>Bacteria</taxon>
        <taxon>Pseudomonadati</taxon>
        <taxon>Bacteroidota</taxon>
        <taxon>Bacteroidia</taxon>
        <taxon>Bacteroidales</taxon>
        <taxon>Bacteroidaceae</taxon>
        <taxon>Bacteroides</taxon>
    </lineage>
</organism>
<feature type="transmembrane region" description="Helical" evidence="1">
    <location>
        <begin position="43"/>
        <end position="63"/>
    </location>
</feature>
<evidence type="ECO:0000313" key="3">
    <source>
        <dbReference type="Proteomes" id="UP000003089"/>
    </source>
</evidence>
<keyword evidence="1" id="KW-0472">Membrane</keyword>
<dbReference type="STRING" id="997884.HMPREF1068_02688"/>
<evidence type="ECO:0000256" key="1">
    <source>
        <dbReference type="SAM" id="Phobius"/>
    </source>
</evidence>
<sequence>MNNYLREIINCMNYNTVLSQVFFFLLLGFHAHVREVSKVSHLYFYPGFSFIFFAINLSFFVWFRLNLEAMVYLAYFLDYFVEHINAMSFC</sequence>
<dbReference type="EMBL" id="AGXS01000016">
    <property type="protein sequence ID" value="EIY50129.1"/>
    <property type="molecule type" value="Genomic_DNA"/>
</dbReference>
<dbReference type="HOGENOM" id="CLU_2434749_0_0_10"/>
<accession>I9GSX0</accession>
<keyword evidence="1" id="KW-1133">Transmembrane helix</keyword>
<keyword evidence="3" id="KW-1185">Reference proteome</keyword>
<name>I9GSX0_9BACE</name>
<comment type="caution">
    <text evidence="2">The sequence shown here is derived from an EMBL/GenBank/DDBJ whole genome shotgun (WGS) entry which is preliminary data.</text>
</comment>
<gene>
    <name evidence="2" type="ORF">HMPREF1068_02688</name>
</gene>
<dbReference type="Proteomes" id="UP000003089">
    <property type="component" value="Unassembled WGS sequence"/>
</dbReference>
<reference evidence="2 3" key="1">
    <citation type="submission" date="2012-02" db="EMBL/GenBank/DDBJ databases">
        <title>The Genome Sequence of Bacteroides nordii CL02T12C05.</title>
        <authorList>
            <consortium name="The Broad Institute Genome Sequencing Platform"/>
            <person name="Earl A."/>
            <person name="Ward D."/>
            <person name="Feldgarden M."/>
            <person name="Gevers D."/>
            <person name="Zitomersky N.L."/>
            <person name="Coyne M.J."/>
            <person name="Comstock L.E."/>
            <person name="Young S.K."/>
            <person name="Zeng Q."/>
            <person name="Gargeya S."/>
            <person name="Fitzgerald M."/>
            <person name="Haas B."/>
            <person name="Abouelleil A."/>
            <person name="Alvarado L."/>
            <person name="Arachchi H.M."/>
            <person name="Berlin A."/>
            <person name="Chapman S.B."/>
            <person name="Gearin G."/>
            <person name="Goldberg J."/>
            <person name="Griggs A."/>
            <person name="Gujja S."/>
            <person name="Hansen M."/>
            <person name="Heiman D."/>
            <person name="Howarth C."/>
            <person name="Larimer J."/>
            <person name="Lui A."/>
            <person name="MacDonald P.J.P."/>
            <person name="McCowen C."/>
            <person name="Montmayeur A."/>
            <person name="Murphy C."/>
            <person name="Neiman D."/>
            <person name="Pearson M."/>
            <person name="Priest M."/>
            <person name="Roberts A."/>
            <person name="Saif S."/>
            <person name="Shea T."/>
            <person name="Sisk P."/>
            <person name="Stolte C."/>
            <person name="Sykes S."/>
            <person name="Wortman J."/>
            <person name="Nusbaum C."/>
            <person name="Birren B."/>
        </authorList>
    </citation>
    <scope>NUCLEOTIDE SEQUENCE [LARGE SCALE GENOMIC DNA]</scope>
    <source>
        <strain evidence="2 3">CL02T12C05</strain>
    </source>
</reference>
<proteinExistence type="predicted"/>
<evidence type="ECO:0000313" key="2">
    <source>
        <dbReference type="EMBL" id="EIY50129.1"/>
    </source>
</evidence>